<keyword evidence="1" id="KW-0946">Virion</keyword>
<dbReference type="OrthoDB" id="1550456at2"/>
<evidence type="ECO:0000313" key="1">
    <source>
        <dbReference type="EMBL" id="OOQ58261.1"/>
    </source>
</evidence>
<sequence length="134" mass="14906">MFTLQQLKAAHSKVKTGADFPAYIQEIKQLGLITYEYWVADGHTIYYGEGGHRVSSPAIYESLQIASSSSADALRNTITIHQQGQTDFITFCKQASDAGVEKWVIDTQKMLCIYYDAAGSQMVAEPIPQLGYQF</sequence>
<reference evidence="1 2" key="1">
    <citation type="submission" date="2016-07" db="EMBL/GenBank/DDBJ databases">
        <title>Genomic analysis of zinc-resistant bacterium Mucilaginibacter pedocola TBZ30.</title>
        <authorList>
            <person name="Huang J."/>
            <person name="Tang J."/>
        </authorList>
    </citation>
    <scope>NUCLEOTIDE SEQUENCE [LARGE SCALE GENOMIC DNA]</scope>
    <source>
        <strain evidence="1 2">TBZ30</strain>
    </source>
</reference>
<dbReference type="InterPro" id="IPR009833">
    <property type="entry name" value="DUF1398"/>
</dbReference>
<comment type="caution">
    <text evidence="1">The sequence shown here is derived from an EMBL/GenBank/DDBJ whole genome shotgun (WGS) entry which is preliminary data.</text>
</comment>
<evidence type="ECO:0000313" key="2">
    <source>
        <dbReference type="Proteomes" id="UP000189739"/>
    </source>
</evidence>
<dbReference type="SUPFAM" id="SSF160419">
    <property type="entry name" value="YdfO-like"/>
    <property type="match status" value="1"/>
</dbReference>
<keyword evidence="2" id="KW-1185">Reference proteome</keyword>
<organism evidence="1 2">
    <name type="scientific">Mucilaginibacter pedocola</name>
    <dbReference type="NCBI Taxonomy" id="1792845"/>
    <lineage>
        <taxon>Bacteria</taxon>
        <taxon>Pseudomonadati</taxon>
        <taxon>Bacteroidota</taxon>
        <taxon>Sphingobacteriia</taxon>
        <taxon>Sphingobacteriales</taxon>
        <taxon>Sphingobacteriaceae</taxon>
        <taxon>Mucilaginibacter</taxon>
    </lineage>
</organism>
<keyword evidence="1" id="KW-0261">Viral envelope protein</keyword>
<dbReference type="EMBL" id="MBTF01000034">
    <property type="protein sequence ID" value="OOQ58261.1"/>
    <property type="molecule type" value="Genomic_DNA"/>
</dbReference>
<dbReference type="Proteomes" id="UP000189739">
    <property type="component" value="Unassembled WGS sequence"/>
</dbReference>
<dbReference type="InterPro" id="IPR036696">
    <property type="entry name" value="YdfO-like_sf"/>
</dbReference>
<dbReference type="Gene3D" id="3.30.1810.10">
    <property type="entry name" value="YdfO-like"/>
    <property type="match status" value="1"/>
</dbReference>
<accession>A0A1S9PBH1</accession>
<dbReference type="RefSeq" id="WP_078350008.1">
    <property type="nucleotide sequence ID" value="NZ_MBTF01000034.1"/>
</dbReference>
<protein>
    <submittedName>
        <fullName evidence="1">Phage envelope protein</fullName>
    </submittedName>
</protein>
<dbReference type="AlphaFoldDB" id="A0A1S9PBH1"/>
<dbReference type="STRING" id="1792845.BC343_11520"/>
<dbReference type="Pfam" id="PF07166">
    <property type="entry name" value="DUF1398"/>
    <property type="match status" value="1"/>
</dbReference>
<gene>
    <name evidence="1" type="ORF">BC343_11520</name>
</gene>
<name>A0A1S9PBH1_9SPHI</name>
<proteinExistence type="predicted"/>